<dbReference type="SMART" id="SM00530">
    <property type="entry name" value="HTH_XRE"/>
    <property type="match status" value="1"/>
</dbReference>
<dbReference type="InterPro" id="IPR001387">
    <property type="entry name" value="Cro/C1-type_HTH"/>
</dbReference>
<keyword evidence="4" id="KW-1185">Reference proteome</keyword>
<dbReference type="InterPro" id="IPR010982">
    <property type="entry name" value="Lambda_DNA-bd_dom_sf"/>
</dbReference>
<proteinExistence type="predicted"/>
<evidence type="ECO:0000313" key="3">
    <source>
        <dbReference type="EMBL" id="MBC1509381.1"/>
    </source>
</evidence>
<keyword evidence="1" id="KW-0238">DNA-binding</keyword>
<dbReference type="PANTHER" id="PTHR46558">
    <property type="entry name" value="TRACRIPTIONAL REGULATORY PROTEIN-RELATED-RELATED"/>
    <property type="match status" value="1"/>
</dbReference>
<feature type="domain" description="HTH cro/C1-type" evidence="2">
    <location>
        <begin position="28"/>
        <end position="82"/>
    </location>
</feature>
<dbReference type="Gene3D" id="1.10.260.40">
    <property type="entry name" value="lambda repressor-like DNA-binding domains"/>
    <property type="match status" value="1"/>
</dbReference>
<name>A0ABR6SUL2_9LIST</name>
<dbReference type="SUPFAM" id="SSF47413">
    <property type="entry name" value="lambda repressor-like DNA-binding domains"/>
    <property type="match status" value="1"/>
</dbReference>
<dbReference type="EMBL" id="JAASUB010000006">
    <property type="protein sequence ID" value="MBC1509381.1"/>
    <property type="molecule type" value="Genomic_DNA"/>
</dbReference>
<dbReference type="Pfam" id="PF12844">
    <property type="entry name" value="HTH_19"/>
    <property type="match status" value="1"/>
</dbReference>
<evidence type="ECO:0000259" key="2">
    <source>
        <dbReference type="PROSITE" id="PS50943"/>
    </source>
</evidence>
<protein>
    <submittedName>
        <fullName evidence="3">Helix-turn-helix transcriptional regulator</fullName>
    </submittedName>
</protein>
<gene>
    <name evidence="3" type="ORF">HCJ59_05680</name>
</gene>
<reference evidence="3 4" key="1">
    <citation type="submission" date="2020-03" db="EMBL/GenBank/DDBJ databases">
        <title>Soil Listeria distribution.</title>
        <authorList>
            <person name="Liao J."/>
            <person name="Wiedmann M."/>
        </authorList>
    </citation>
    <scope>NUCLEOTIDE SEQUENCE [LARGE SCALE GENOMIC DNA]</scope>
    <source>
        <strain evidence="3 4">FSL L7-1515</strain>
    </source>
</reference>
<dbReference type="CDD" id="cd00093">
    <property type="entry name" value="HTH_XRE"/>
    <property type="match status" value="1"/>
</dbReference>
<dbReference type="PANTHER" id="PTHR46558:SF11">
    <property type="entry name" value="HTH-TYPE TRANSCRIPTIONAL REGULATOR XRE"/>
    <property type="match status" value="1"/>
</dbReference>
<dbReference type="PROSITE" id="PS50943">
    <property type="entry name" value="HTH_CROC1"/>
    <property type="match status" value="1"/>
</dbReference>
<comment type="caution">
    <text evidence="3">The sequence shown here is derived from an EMBL/GenBank/DDBJ whole genome shotgun (WGS) entry which is preliminary data.</text>
</comment>
<organism evidence="3 4">
    <name type="scientific">Listeria immobilis</name>
    <dbReference type="NCBI Taxonomy" id="2713502"/>
    <lineage>
        <taxon>Bacteria</taxon>
        <taxon>Bacillati</taxon>
        <taxon>Bacillota</taxon>
        <taxon>Bacilli</taxon>
        <taxon>Bacillales</taxon>
        <taxon>Listeriaceae</taxon>
        <taxon>Listeria</taxon>
    </lineage>
</organism>
<dbReference type="Proteomes" id="UP000587800">
    <property type="component" value="Unassembled WGS sequence"/>
</dbReference>
<evidence type="ECO:0000313" key="4">
    <source>
        <dbReference type="Proteomes" id="UP000587800"/>
    </source>
</evidence>
<sequence>MSTVKMILILIYNKILQEVILMPFGEKLKELRKKNKLTQTELATILNLDQTTISAYEKNKILPTSETIAKVCEYFEVSSDYLLEIPTKFNKSSEILNDINKKLENNQDLVEDVLFILDRMLKHKK</sequence>
<accession>A0ABR6SUL2</accession>
<evidence type="ECO:0000256" key="1">
    <source>
        <dbReference type="ARBA" id="ARBA00023125"/>
    </source>
</evidence>